<dbReference type="AlphaFoldDB" id="A0AAV9IA23"/>
<proteinExistence type="predicted"/>
<name>A0AAV9IA23_9RHOD</name>
<dbReference type="Gene3D" id="1.20.5.170">
    <property type="match status" value="1"/>
</dbReference>
<keyword evidence="1" id="KW-0175">Coiled coil</keyword>
<dbReference type="PROSITE" id="PS00036">
    <property type="entry name" value="BZIP_BASIC"/>
    <property type="match status" value="1"/>
</dbReference>
<dbReference type="Proteomes" id="UP001300502">
    <property type="component" value="Unassembled WGS sequence"/>
</dbReference>
<evidence type="ECO:0000313" key="4">
    <source>
        <dbReference type="EMBL" id="KAK4524275.1"/>
    </source>
</evidence>
<organism evidence="4 5">
    <name type="scientific">Galdieria yellowstonensis</name>
    <dbReference type="NCBI Taxonomy" id="3028027"/>
    <lineage>
        <taxon>Eukaryota</taxon>
        <taxon>Rhodophyta</taxon>
        <taxon>Bangiophyceae</taxon>
        <taxon>Galdieriales</taxon>
        <taxon>Galdieriaceae</taxon>
        <taxon>Galdieria</taxon>
    </lineage>
</organism>
<dbReference type="InterPro" id="IPR046347">
    <property type="entry name" value="bZIP_sf"/>
</dbReference>
<evidence type="ECO:0000259" key="3">
    <source>
        <dbReference type="PROSITE" id="PS50217"/>
    </source>
</evidence>
<feature type="region of interest" description="Disordered" evidence="2">
    <location>
        <begin position="94"/>
        <end position="200"/>
    </location>
</feature>
<feature type="coiled-coil region" evidence="1">
    <location>
        <begin position="200"/>
        <end position="241"/>
    </location>
</feature>
<dbReference type="PROSITE" id="PS50217">
    <property type="entry name" value="BZIP"/>
    <property type="match status" value="1"/>
</dbReference>
<feature type="compositionally biased region" description="Polar residues" evidence="2">
    <location>
        <begin position="144"/>
        <end position="190"/>
    </location>
</feature>
<accession>A0AAV9IA23</accession>
<dbReference type="EMBL" id="JANCYU010000022">
    <property type="protein sequence ID" value="KAK4524275.1"/>
    <property type="molecule type" value="Genomic_DNA"/>
</dbReference>
<protein>
    <recommendedName>
        <fullName evidence="3">BZIP domain-containing protein</fullName>
    </recommendedName>
</protein>
<feature type="region of interest" description="Disordered" evidence="2">
    <location>
        <begin position="1"/>
        <end position="77"/>
    </location>
</feature>
<evidence type="ECO:0000256" key="2">
    <source>
        <dbReference type="SAM" id="MobiDB-lite"/>
    </source>
</evidence>
<keyword evidence="5" id="KW-1185">Reference proteome</keyword>
<evidence type="ECO:0000313" key="5">
    <source>
        <dbReference type="Proteomes" id="UP001300502"/>
    </source>
</evidence>
<evidence type="ECO:0000256" key="1">
    <source>
        <dbReference type="SAM" id="Coils"/>
    </source>
</evidence>
<feature type="domain" description="BZIP" evidence="3">
    <location>
        <begin position="203"/>
        <end position="266"/>
    </location>
</feature>
<feature type="compositionally biased region" description="Polar residues" evidence="2">
    <location>
        <begin position="119"/>
        <end position="132"/>
    </location>
</feature>
<comment type="caution">
    <text evidence="4">The sequence shown here is derived from an EMBL/GenBank/DDBJ whole genome shotgun (WGS) entry which is preliminary data.</text>
</comment>
<dbReference type="GO" id="GO:0003700">
    <property type="term" value="F:DNA-binding transcription factor activity"/>
    <property type="evidence" value="ECO:0007669"/>
    <property type="project" value="InterPro"/>
</dbReference>
<gene>
    <name evidence="4" type="ORF">GAYE_SCF02G2174</name>
</gene>
<dbReference type="Pfam" id="PF00170">
    <property type="entry name" value="bZIP_1"/>
    <property type="match status" value="1"/>
</dbReference>
<feature type="compositionally biased region" description="Low complexity" evidence="2">
    <location>
        <begin position="133"/>
        <end position="143"/>
    </location>
</feature>
<reference evidence="4 5" key="1">
    <citation type="submission" date="2022-07" db="EMBL/GenBank/DDBJ databases">
        <title>Genome-wide signatures of adaptation to extreme environments.</title>
        <authorList>
            <person name="Cho C.H."/>
            <person name="Yoon H.S."/>
        </authorList>
    </citation>
    <scope>NUCLEOTIDE SEQUENCE [LARGE SCALE GENOMIC DNA]</scope>
    <source>
        <strain evidence="4 5">108.79 E11</strain>
    </source>
</reference>
<dbReference type="SUPFAM" id="SSF57959">
    <property type="entry name" value="Leucine zipper domain"/>
    <property type="match status" value="1"/>
</dbReference>
<feature type="compositionally biased region" description="Basic and acidic residues" evidence="2">
    <location>
        <begin position="104"/>
        <end position="116"/>
    </location>
</feature>
<sequence length="299" mass="34483">MKQRPSRTSIPYLLQDRNKEITTPPLSDREQPNDASSFSAAVTDRNFAVRQERSEKELWRSFSPQRSDVPSPEESFAMEEKLVQWKSIDPSNYLERSQRQYQQTKERSITSERPLGDEPQQSSILPTKQIFQSSTTNTSDSSSFLPSQQDPASTNVPVSTTSLEEATRQVTTRITPDSLSNEQVSQATSRQTKRQGQIALDEEERKRMRLIKNRASAERSRRRQQQRLEELIFQVKCLRQQNLCLKQDHLQLLQYVDSLKTCMRQHGISVDTVPMPRLFYPSSDSLMEEMGTEAFSSNT</sequence>
<feature type="compositionally biased region" description="Basic and acidic residues" evidence="2">
    <location>
        <begin position="50"/>
        <end position="59"/>
    </location>
</feature>
<dbReference type="InterPro" id="IPR004827">
    <property type="entry name" value="bZIP"/>
</dbReference>
<dbReference type="SMART" id="SM00338">
    <property type="entry name" value="BRLZ"/>
    <property type="match status" value="1"/>
</dbReference>